<sequence length="72" mass="7962">MTNKHCPTCRGLTAADGTVIRSDGKQETLYRCNAHGCCTVFSHTLSLSNTPDKRIQTYREAPSSQDVIRTDC</sequence>
<dbReference type="RefSeq" id="WP_197332124.1">
    <property type="nucleotide sequence ID" value="NZ_CP115944.1"/>
</dbReference>
<proteinExistence type="predicted"/>
<reference evidence="1" key="1">
    <citation type="journal article" date="2011" name="PLoS ONE">
        <title>Ralstonia syzygii, the Blood Disease Bacterium and some Asian R. solanacearum strains form a single genomic species despite divergent lifestyles.</title>
        <authorList>
            <person name="Remenant B."/>
            <person name="de Cambiaire J.C."/>
            <person name="Cellier G."/>
            <person name="Jacobs J.M."/>
            <person name="Mangenot S."/>
            <person name="Barbe V."/>
            <person name="Lajus A."/>
            <person name="Vallenet D."/>
            <person name="Medigue C."/>
            <person name="Fegan M."/>
            <person name="Allen C."/>
            <person name="Prior P."/>
        </authorList>
    </citation>
    <scope>NUCLEOTIDE SEQUENCE</scope>
    <source>
        <strain evidence="1">R24</strain>
    </source>
</reference>
<dbReference type="EMBL" id="FR854086">
    <property type="protein sequence ID" value="CCA84807.1"/>
    <property type="molecule type" value="Genomic_DNA"/>
</dbReference>
<gene>
    <name evidence="1" type="ORF">RALSY_10790</name>
</gene>
<accession>G3A0U2</accession>
<reference evidence="1" key="2">
    <citation type="submission" date="2011-04" db="EMBL/GenBank/DDBJ databases">
        <authorList>
            <person name="Genoscope - CEA"/>
        </authorList>
    </citation>
    <scope>NUCLEOTIDE SEQUENCE</scope>
    <source>
        <strain evidence="1">R24</strain>
    </source>
</reference>
<protein>
    <submittedName>
        <fullName evidence="1">Uncharacterized protein</fullName>
    </submittedName>
</protein>
<dbReference type="AlphaFoldDB" id="G3A0U2"/>
<name>G3A0U2_9RALS</name>
<organism evidence="1">
    <name type="scientific">Ralstonia syzygii R24</name>
    <dbReference type="NCBI Taxonomy" id="907261"/>
    <lineage>
        <taxon>Bacteria</taxon>
        <taxon>Pseudomonadati</taxon>
        <taxon>Pseudomonadota</taxon>
        <taxon>Betaproteobacteria</taxon>
        <taxon>Burkholderiales</taxon>
        <taxon>Burkholderiaceae</taxon>
        <taxon>Ralstonia</taxon>
        <taxon>Ralstonia solanacearum species complex</taxon>
    </lineage>
</organism>
<evidence type="ECO:0000313" key="1">
    <source>
        <dbReference type="EMBL" id="CCA84807.1"/>
    </source>
</evidence>